<sequence length="337" mass="36258">MANKYTNVHRDPKGLGDARPTATQIIKDEGLEGKLSDQVILITGASGGIGVETARALFLTGATLYLTARDLAKAKSALDDLVESDRVHLLELDLSSLESVRQCAATFLSKSATLNILINNAGVGAPPEGRTKDGFETQIGINHFAHFLLFYLLEPALRAGAQASAQGTSSLKRQSRVITISSLAHRYSEFKFDNFNFENGAYNAEMAYGSSKTANLWTSNEIDRRYGSQGIHAWAVQPGFTQTDLYRHMGEEGLNGLLSDPYMASIFKTTAQGAATTVWAAVAAELEGKGGGYAEDCQLAGPWDPNSHPVGPGTAPWAFDTDKAARLWDLSVKVLDL</sequence>
<reference evidence="1" key="1">
    <citation type="submission" date="2020-04" db="EMBL/GenBank/DDBJ databases">
        <authorList>
            <person name="Broberg M."/>
        </authorList>
    </citation>
    <scope>NUCLEOTIDE SEQUENCE</scope>
</reference>
<reference evidence="1" key="2">
    <citation type="submission" date="2021-10" db="EMBL/GenBank/DDBJ databases">
        <authorList>
            <person name="Piombo E."/>
        </authorList>
    </citation>
    <scope>NUCLEOTIDE SEQUENCE</scope>
</reference>
<evidence type="ECO:0000313" key="2">
    <source>
        <dbReference type="Proteomes" id="UP000836387"/>
    </source>
</evidence>
<dbReference type="Proteomes" id="UP000836387">
    <property type="component" value="Unassembled WGS sequence"/>
</dbReference>
<dbReference type="EMBL" id="CADEHS020000038">
    <property type="protein sequence ID" value="CAG9948806.1"/>
    <property type="molecule type" value="Genomic_DNA"/>
</dbReference>
<name>A0ACA9U662_BIOOC</name>
<keyword evidence="2" id="KW-1185">Reference proteome</keyword>
<protein>
    <submittedName>
        <fullName evidence="1">Uncharacterized protein</fullName>
    </submittedName>
</protein>
<evidence type="ECO:0000313" key="1">
    <source>
        <dbReference type="EMBL" id="CAG9948806.1"/>
    </source>
</evidence>
<comment type="caution">
    <text evidence="1">The sequence shown here is derived from an EMBL/GenBank/DDBJ whole genome shotgun (WGS) entry which is preliminary data.</text>
</comment>
<proteinExistence type="predicted"/>
<gene>
    <name evidence="1" type="ORF">CRV2_00018099</name>
</gene>
<accession>A0ACA9U662</accession>
<organism evidence="1 2">
    <name type="scientific">Clonostachys rosea f. rosea IK726</name>
    <dbReference type="NCBI Taxonomy" id="1349383"/>
    <lineage>
        <taxon>Eukaryota</taxon>
        <taxon>Fungi</taxon>
        <taxon>Dikarya</taxon>
        <taxon>Ascomycota</taxon>
        <taxon>Pezizomycotina</taxon>
        <taxon>Sordariomycetes</taxon>
        <taxon>Hypocreomycetidae</taxon>
        <taxon>Hypocreales</taxon>
        <taxon>Bionectriaceae</taxon>
        <taxon>Clonostachys</taxon>
    </lineage>
</organism>